<evidence type="ECO:0000259" key="4">
    <source>
        <dbReference type="Pfam" id="PF03763"/>
    </source>
</evidence>
<proteinExistence type="inferred from homology"/>
<accession>A0A1D1YSH2</accession>
<sequence>MDRLYRQIRARPPNPQKKDENSQKKDEGEVNGTKEGHIPPQKTVSFKGERKVSWFQRQSSGQMSPIDEESNGEFAIAIAAATYAINFLGSGDEEKERAPYKKKPVDGLQASLTEAKIMKEGSISKPPDVDGQQAPLTKTKSKKEGTISKPTDSSRVSRWLSGREERGDGESAGEIPATNLEATKKKTLEDPTLNQTKPGREMVTVPSFKSTQTFTDKHPNAMGSTMFASERAKTTGENAPPAVKPKTSTTNDHKLNSTSGQKETKADAWEKAEMEKITKRYEKLYSRILEWENEKKKRAKRRLDRKEGKLELRRKIVSQEYHNEMARIDKIVGGARATTNEKKRIEEHKTMEKANEIRSTGKISHACFCI</sequence>
<dbReference type="AlphaFoldDB" id="A0A1D1YSH2"/>
<organism evidence="5">
    <name type="scientific">Anthurium amnicola</name>
    <dbReference type="NCBI Taxonomy" id="1678845"/>
    <lineage>
        <taxon>Eukaryota</taxon>
        <taxon>Viridiplantae</taxon>
        <taxon>Streptophyta</taxon>
        <taxon>Embryophyta</taxon>
        <taxon>Tracheophyta</taxon>
        <taxon>Spermatophyta</taxon>
        <taxon>Magnoliopsida</taxon>
        <taxon>Liliopsida</taxon>
        <taxon>Araceae</taxon>
        <taxon>Pothoideae</taxon>
        <taxon>Potheae</taxon>
        <taxon>Anthurium</taxon>
    </lineage>
</organism>
<evidence type="ECO:0000256" key="2">
    <source>
        <dbReference type="SAM" id="Coils"/>
    </source>
</evidence>
<dbReference type="Pfam" id="PF03763">
    <property type="entry name" value="Remorin_C"/>
    <property type="match status" value="1"/>
</dbReference>
<evidence type="ECO:0000256" key="3">
    <source>
        <dbReference type="SAM" id="MobiDB-lite"/>
    </source>
</evidence>
<feature type="region of interest" description="Disordered" evidence="3">
    <location>
        <begin position="116"/>
        <end position="269"/>
    </location>
</feature>
<reference evidence="5" key="1">
    <citation type="submission" date="2015-07" db="EMBL/GenBank/DDBJ databases">
        <title>Transcriptome Assembly of Anthurium amnicola.</title>
        <authorList>
            <person name="Suzuki J."/>
        </authorList>
    </citation>
    <scope>NUCLEOTIDE SEQUENCE</scope>
</reference>
<feature type="region of interest" description="Disordered" evidence="3">
    <location>
        <begin position="1"/>
        <end position="50"/>
    </location>
</feature>
<name>A0A1D1YSH2_9ARAE</name>
<dbReference type="EMBL" id="GDJX01010331">
    <property type="protein sequence ID" value="JAT57605.1"/>
    <property type="molecule type" value="Transcribed_RNA"/>
</dbReference>
<dbReference type="PANTHER" id="PTHR31471:SF51">
    <property type="entry name" value="REMORIN FAMILY PROTEIN"/>
    <property type="match status" value="1"/>
</dbReference>
<dbReference type="InterPro" id="IPR005516">
    <property type="entry name" value="Remorin_C"/>
</dbReference>
<feature type="coiled-coil region" evidence="2">
    <location>
        <begin position="274"/>
        <end position="309"/>
    </location>
</feature>
<feature type="domain" description="Remorin C-terminal" evidence="4">
    <location>
        <begin position="262"/>
        <end position="364"/>
    </location>
</feature>
<feature type="compositionally biased region" description="Basic and acidic residues" evidence="3">
    <location>
        <begin position="16"/>
        <end position="37"/>
    </location>
</feature>
<comment type="similarity">
    <text evidence="1">Belongs to the remorin family.</text>
</comment>
<feature type="compositionally biased region" description="Polar residues" evidence="3">
    <location>
        <begin position="246"/>
        <end position="261"/>
    </location>
</feature>
<keyword evidence="2" id="KW-0175">Coiled coil</keyword>
<dbReference type="PANTHER" id="PTHR31471">
    <property type="entry name" value="OS02G0116800 PROTEIN"/>
    <property type="match status" value="1"/>
</dbReference>
<protein>
    <submittedName>
        <fullName evidence="5">Uncharacterized protein At3g61260</fullName>
    </submittedName>
</protein>
<gene>
    <name evidence="5" type="primary">At3g61260_21</name>
    <name evidence="5" type="ORF">g.20153</name>
</gene>
<evidence type="ECO:0000313" key="5">
    <source>
        <dbReference type="EMBL" id="JAT57605.1"/>
    </source>
</evidence>
<evidence type="ECO:0000256" key="1">
    <source>
        <dbReference type="ARBA" id="ARBA00005711"/>
    </source>
</evidence>